<dbReference type="SUPFAM" id="SSF53790">
    <property type="entry name" value="Tetrapyrrole methylase"/>
    <property type="match status" value="1"/>
</dbReference>
<dbReference type="InterPro" id="IPR000878">
    <property type="entry name" value="4pyrrol_Mease"/>
</dbReference>
<keyword evidence="4 7" id="KW-0808">Transferase</keyword>
<dbReference type="GO" id="GO:0009236">
    <property type="term" value="P:cobalamin biosynthetic process"/>
    <property type="evidence" value="ECO:0007669"/>
    <property type="project" value="UniProtKB-UniPathway"/>
</dbReference>
<keyword evidence="8" id="KW-1185">Reference proteome</keyword>
<dbReference type="AlphaFoldDB" id="A0A4S8F5B0"/>
<dbReference type="InterPro" id="IPR006365">
    <property type="entry name" value="Cbl_synth_CobL"/>
</dbReference>
<protein>
    <submittedName>
        <fullName evidence="7">Precorrin-6Y C5,15-methyltransferase (Decarboxylating) subunit CbiT</fullName>
    </submittedName>
</protein>
<dbReference type="GO" id="GO:0032259">
    <property type="term" value="P:methylation"/>
    <property type="evidence" value="ECO:0007669"/>
    <property type="project" value="UniProtKB-KW"/>
</dbReference>
<evidence type="ECO:0000256" key="3">
    <source>
        <dbReference type="ARBA" id="ARBA00022603"/>
    </source>
</evidence>
<proteinExistence type="predicted"/>
<sequence>MARAWLSIIGIQEDGLAGLSPAARAALNAAQVVFGAPRHLALAGIEPPRRQPWPVPFSTVSVMALRGQVCVNTGAPSVAVLVSGDPFWFGAGASLAAQLQPGEWKNYAAPSTFSLVAAQLGWRLEHTHCMGLHARPFETLTPSLHHGQRFICLLRDGAAAGALALWLGQQGWGDSPLWIISQAHSPNAYTWHGSAKAMANTLHGHAVQAPVVAAFITQGAAHHQGLSQTPGRPETAFAHDGQISKSPVRAMTLAALAPRPGEHLWDIGAGSGAISVEWCLACNGSATAIEQHASRVENIRSNAQRYAVAVDVQHGLAPEALHNLPPAQAVFVGGGFNAQVFDALRQHPALCNRWRLVVNAVTLETQALLIALHQAHGGELMQLHVAQAQALGSMRSWQPSRPVVQWQWQSS</sequence>
<dbReference type="InterPro" id="IPR035996">
    <property type="entry name" value="4pyrrol_Methylase_sf"/>
</dbReference>
<accession>A0A4S8F5B0</accession>
<dbReference type="Gene3D" id="3.40.50.150">
    <property type="entry name" value="Vaccinia Virus protein VP39"/>
    <property type="match status" value="1"/>
</dbReference>
<evidence type="ECO:0000256" key="2">
    <source>
        <dbReference type="ARBA" id="ARBA00022573"/>
    </source>
</evidence>
<organism evidence="7 8">
    <name type="scientific">Lampropedia puyangensis</name>
    <dbReference type="NCBI Taxonomy" id="1330072"/>
    <lineage>
        <taxon>Bacteria</taxon>
        <taxon>Pseudomonadati</taxon>
        <taxon>Pseudomonadota</taxon>
        <taxon>Betaproteobacteria</taxon>
        <taxon>Burkholderiales</taxon>
        <taxon>Comamonadaceae</taxon>
        <taxon>Lampropedia</taxon>
    </lineage>
</organism>
<dbReference type="InterPro" id="IPR029063">
    <property type="entry name" value="SAM-dependent_MTases_sf"/>
</dbReference>
<comment type="pathway">
    <text evidence="1">Cofactor biosynthesis; adenosylcobalamin biosynthesis.</text>
</comment>
<dbReference type="GO" id="GO:0008276">
    <property type="term" value="F:protein methyltransferase activity"/>
    <property type="evidence" value="ECO:0007669"/>
    <property type="project" value="InterPro"/>
</dbReference>
<gene>
    <name evidence="7" type="primary">cbiT</name>
    <name evidence="7" type="ORF">E9531_08475</name>
</gene>
<dbReference type="InterPro" id="IPR012818">
    <property type="entry name" value="CbiE"/>
</dbReference>
<comment type="caution">
    <text evidence="7">The sequence shown here is derived from an EMBL/GenBank/DDBJ whole genome shotgun (WGS) entry which is preliminary data.</text>
</comment>
<evidence type="ECO:0000313" key="7">
    <source>
        <dbReference type="EMBL" id="THU02021.1"/>
    </source>
</evidence>
<evidence type="ECO:0000256" key="5">
    <source>
        <dbReference type="ARBA" id="ARBA00022691"/>
    </source>
</evidence>
<reference evidence="7 8" key="1">
    <citation type="journal article" date="2015" name="Antonie Van Leeuwenhoek">
        <title>Lampropedia puyangensis sp. nov., isolated from symptomatic bark of Populus ? euramericana canker and emended description of Lampropedia hyalina (Ehrenberg 1832) Lee et al. 2004.</title>
        <authorList>
            <person name="Li Y."/>
            <person name="Wang T."/>
            <person name="Piao C.G."/>
            <person name="Wang L.F."/>
            <person name="Tian G.Z."/>
            <person name="Zhu T.H."/>
            <person name="Guo M.W."/>
        </authorList>
    </citation>
    <scope>NUCLEOTIDE SEQUENCE [LARGE SCALE GENOMIC DNA]</scope>
    <source>
        <strain evidence="7 8">2-bin</strain>
    </source>
</reference>
<dbReference type="OrthoDB" id="9787825at2"/>
<dbReference type="PIRSF" id="PIRSF036428">
    <property type="entry name" value="CobL"/>
    <property type="match status" value="1"/>
</dbReference>
<evidence type="ECO:0000256" key="1">
    <source>
        <dbReference type="ARBA" id="ARBA00004953"/>
    </source>
</evidence>
<dbReference type="EMBL" id="STFG01000007">
    <property type="protein sequence ID" value="THU02021.1"/>
    <property type="molecule type" value="Genomic_DNA"/>
</dbReference>
<dbReference type="InterPro" id="IPR050714">
    <property type="entry name" value="Cobalamin_biosynth_MTase"/>
</dbReference>
<dbReference type="Pfam" id="PF00590">
    <property type="entry name" value="TP_methylase"/>
    <property type="match status" value="1"/>
</dbReference>
<dbReference type="NCBIfam" id="TIGR02469">
    <property type="entry name" value="CbiT"/>
    <property type="match status" value="1"/>
</dbReference>
<keyword evidence="3 7" id="KW-0489">Methyltransferase</keyword>
<dbReference type="InterPro" id="IPR014777">
    <property type="entry name" value="4pyrrole_Mease_sub1"/>
</dbReference>
<evidence type="ECO:0000259" key="6">
    <source>
        <dbReference type="Pfam" id="PF00590"/>
    </source>
</evidence>
<dbReference type="InterPro" id="IPR014008">
    <property type="entry name" value="Cbl_synth_MTase_CbiT"/>
</dbReference>
<name>A0A4S8F5B0_9BURK</name>
<keyword evidence="2" id="KW-0169">Cobalamin biosynthesis</keyword>
<dbReference type="PANTHER" id="PTHR43182">
    <property type="entry name" value="COBALT-PRECORRIN-6B C(15)-METHYLTRANSFERASE (DECARBOXYLATING)"/>
    <property type="match status" value="1"/>
</dbReference>
<evidence type="ECO:0000256" key="4">
    <source>
        <dbReference type="ARBA" id="ARBA00022679"/>
    </source>
</evidence>
<dbReference type="SUPFAM" id="SSF53335">
    <property type="entry name" value="S-adenosyl-L-methionine-dependent methyltransferases"/>
    <property type="match status" value="1"/>
</dbReference>
<dbReference type="CDD" id="cd11644">
    <property type="entry name" value="Precorrin-6Y-MT"/>
    <property type="match status" value="1"/>
</dbReference>
<evidence type="ECO:0000313" key="8">
    <source>
        <dbReference type="Proteomes" id="UP000308917"/>
    </source>
</evidence>
<feature type="domain" description="Tetrapyrrole methylase" evidence="6">
    <location>
        <begin position="8"/>
        <end position="196"/>
    </location>
</feature>
<dbReference type="Gene3D" id="3.40.1010.10">
    <property type="entry name" value="Cobalt-precorrin-4 Transmethylase, Domain 1"/>
    <property type="match status" value="1"/>
</dbReference>
<dbReference type="UniPathway" id="UPA00148"/>
<dbReference type="RefSeq" id="WP_136573329.1">
    <property type="nucleotide sequence ID" value="NZ_STFG01000007.1"/>
</dbReference>
<dbReference type="Proteomes" id="UP000308917">
    <property type="component" value="Unassembled WGS sequence"/>
</dbReference>
<keyword evidence="5" id="KW-0949">S-adenosyl-L-methionine</keyword>
<dbReference type="PANTHER" id="PTHR43182:SF1">
    <property type="entry name" value="COBALT-PRECORRIN-7 C(5)-METHYLTRANSFERASE"/>
    <property type="match status" value="1"/>
</dbReference>